<evidence type="ECO:0000313" key="3">
    <source>
        <dbReference type="Proteomes" id="UP000532311"/>
    </source>
</evidence>
<proteinExistence type="predicted"/>
<evidence type="ECO:0000313" key="2">
    <source>
        <dbReference type="EMBL" id="KAF5705103.1"/>
    </source>
</evidence>
<feature type="region of interest" description="Disordered" evidence="1">
    <location>
        <begin position="162"/>
        <end position="181"/>
    </location>
</feature>
<name>A0A8H6D5W0_9HYPO</name>
<sequence length="298" mass="33394">MIVQLLHLPNSSQTIAQEIQATSHMRASNITRLVTSQGTTWFTHHLDNLLRRRYKHPPLLSTIVFETKRRNGEHQHLNGRCQHTLASTYDKTKLTMFLFVARQGNGRLVEKPGRRTRKRTTGPGGPGGGEVNCIPTALVQKLAAKEAESYSIEDLFAAAVKRKQEAKPEETKPEETEAEEERYRQYLSHIFRIVSLTLQTMAQKIQATSNGKPSISSARAVKSPPVQTQTFTFHTVNTSNAMAPKRPEIKFSSVPLAQRITSMCSDTNMLTAFPQSRKAVRTTPSSTEHIKILEGMGF</sequence>
<dbReference type="Proteomes" id="UP000532311">
    <property type="component" value="Unassembled WGS sequence"/>
</dbReference>
<protein>
    <submittedName>
        <fullName evidence="2">Uncharacterized protein</fullName>
    </submittedName>
</protein>
<reference evidence="2 3" key="1">
    <citation type="submission" date="2020-05" db="EMBL/GenBank/DDBJ databases">
        <title>Identification and distribution of gene clusters putatively required for synthesis of sphingolipid metabolism inhibitors in phylogenetically diverse species of the filamentous fungus Fusarium.</title>
        <authorList>
            <person name="Kim H.-S."/>
            <person name="Busman M."/>
            <person name="Brown D.W."/>
            <person name="Divon H."/>
            <person name="Uhlig S."/>
            <person name="Proctor R.H."/>
        </authorList>
    </citation>
    <scope>NUCLEOTIDE SEQUENCE [LARGE SCALE GENOMIC DNA]</scope>
    <source>
        <strain evidence="2 3">NRRL 26131</strain>
    </source>
</reference>
<gene>
    <name evidence="2" type="ORF">FGLOB1_8134</name>
</gene>
<dbReference type="EMBL" id="JAAQPF010000354">
    <property type="protein sequence ID" value="KAF5705103.1"/>
    <property type="molecule type" value="Genomic_DNA"/>
</dbReference>
<feature type="compositionally biased region" description="Basic and acidic residues" evidence="1">
    <location>
        <begin position="162"/>
        <end position="175"/>
    </location>
</feature>
<evidence type="ECO:0000256" key="1">
    <source>
        <dbReference type="SAM" id="MobiDB-lite"/>
    </source>
</evidence>
<dbReference type="AlphaFoldDB" id="A0A8H6D5W0"/>
<feature type="region of interest" description="Disordered" evidence="1">
    <location>
        <begin position="111"/>
        <end position="131"/>
    </location>
</feature>
<organism evidence="2 3">
    <name type="scientific">Fusarium globosum</name>
    <dbReference type="NCBI Taxonomy" id="78864"/>
    <lineage>
        <taxon>Eukaryota</taxon>
        <taxon>Fungi</taxon>
        <taxon>Dikarya</taxon>
        <taxon>Ascomycota</taxon>
        <taxon>Pezizomycotina</taxon>
        <taxon>Sordariomycetes</taxon>
        <taxon>Hypocreomycetidae</taxon>
        <taxon>Hypocreales</taxon>
        <taxon>Nectriaceae</taxon>
        <taxon>Fusarium</taxon>
        <taxon>Fusarium fujikuroi species complex</taxon>
    </lineage>
</organism>
<accession>A0A8H6D5W0</accession>
<comment type="caution">
    <text evidence="2">The sequence shown here is derived from an EMBL/GenBank/DDBJ whole genome shotgun (WGS) entry which is preliminary data.</text>
</comment>
<keyword evidence="3" id="KW-1185">Reference proteome</keyword>